<comment type="similarity">
    <text evidence="1">Belongs to the plant acyltransferase family.</text>
</comment>
<dbReference type="RefSeq" id="XP_011091741.1">
    <property type="nucleotide sequence ID" value="XM_011093439.1"/>
</dbReference>
<keyword evidence="2" id="KW-0808">Transferase</keyword>
<dbReference type="GeneID" id="105172101"/>
<dbReference type="Pfam" id="PF02458">
    <property type="entry name" value="Transferase"/>
    <property type="match status" value="1"/>
</dbReference>
<reference evidence="5" key="1">
    <citation type="submission" date="2025-08" db="UniProtKB">
        <authorList>
            <consortium name="RefSeq"/>
        </authorList>
    </citation>
    <scope>IDENTIFICATION</scope>
</reference>
<dbReference type="Proteomes" id="UP000504604">
    <property type="component" value="Linkage group LG10"/>
</dbReference>
<evidence type="ECO:0000313" key="5">
    <source>
        <dbReference type="RefSeq" id="XP_011091741.1"/>
    </source>
</evidence>
<evidence type="ECO:0000256" key="2">
    <source>
        <dbReference type="ARBA" id="ARBA00022679"/>
    </source>
</evidence>
<accession>A0A6I9U2K4</accession>
<evidence type="ECO:0000313" key="4">
    <source>
        <dbReference type="Proteomes" id="UP000504604"/>
    </source>
</evidence>
<dbReference type="AlphaFoldDB" id="A0A6I9U2K4"/>
<sequence>MKVEVVGRKLIKPSTPTPENLNKYNLSLTDELSPPMNVPIILFYTCSHDDTEKSKRNSCLEESLAKILSQFYPFAGRYIKNDHLVDCSDQGAEFVEAQVVDDVHLLDFIAQVKPDQLSDLLPRDPCAVDDITDPLLSIQLMTFTCGGLAIGVSMSHRIADAESMATLVAAWAMANKYSTEEKFIISPSFDSPILFPSKKMDVGLGIDVPRTRDPSIVAKRIVFKKEAIASLKAGTRSGGGSRVHVVCALIAKVLIGVDRARKGEWRGCVIAQAVNIRKRTIPPLAKHSCGNLAAQAVIKCEAASDINDLGFQDLVDKLGDAIHKTSADCARILGDQGDGGHNILVDPVINLIDTIVSDEMSVLFFSDWTKCKFYEVDFGWGKPIWTSIETMPSENLTVLMDNREGDGIEAWVHLNKKDMPYLEQDEELKSLVA</sequence>
<proteinExistence type="inferred from homology"/>
<name>A0A6I9U2K4_SESIN</name>
<protein>
    <submittedName>
        <fullName evidence="5">Pelargonidin 3-O-(6-caffeoylglucoside) 5-O-(6-O-malonylglucoside) 4'''-malonyltransferase-like</fullName>
    </submittedName>
</protein>
<dbReference type="KEGG" id="sind:105172101"/>
<evidence type="ECO:0000256" key="3">
    <source>
        <dbReference type="ARBA" id="ARBA00023315"/>
    </source>
</evidence>
<dbReference type="Gene3D" id="3.30.559.10">
    <property type="entry name" value="Chloramphenicol acetyltransferase-like domain"/>
    <property type="match status" value="2"/>
</dbReference>
<organism evidence="4 5">
    <name type="scientific">Sesamum indicum</name>
    <name type="common">Oriental sesame</name>
    <name type="synonym">Sesamum orientale</name>
    <dbReference type="NCBI Taxonomy" id="4182"/>
    <lineage>
        <taxon>Eukaryota</taxon>
        <taxon>Viridiplantae</taxon>
        <taxon>Streptophyta</taxon>
        <taxon>Embryophyta</taxon>
        <taxon>Tracheophyta</taxon>
        <taxon>Spermatophyta</taxon>
        <taxon>Magnoliopsida</taxon>
        <taxon>eudicotyledons</taxon>
        <taxon>Gunneridae</taxon>
        <taxon>Pentapetalae</taxon>
        <taxon>asterids</taxon>
        <taxon>lamiids</taxon>
        <taxon>Lamiales</taxon>
        <taxon>Pedaliaceae</taxon>
        <taxon>Sesamum</taxon>
    </lineage>
</organism>
<evidence type="ECO:0000256" key="1">
    <source>
        <dbReference type="ARBA" id="ARBA00009861"/>
    </source>
</evidence>
<dbReference type="PANTHER" id="PTHR31623:SF70">
    <property type="entry name" value="TRANSFERASE, CHLORAMPHENICOL ACETYLTRANSFERASE-LIKE DOMAIN PROTEIN"/>
    <property type="match status" value="1"/>
</dbReference>
<keyword evidence="3" id="KW-0012">Acyltransferase</keyword>
<dbReference type="Gramene" id="SIN_1019159.t">
    <property type="protein sequence ID" value="SIN_1019159.t.cds1"/>
    <property type="gene ID" value="SIN_1019159"/>
</dbReference>
<dbReference type="GO" id="GO:0016746">
    <property type="term" value="F:acyltransferase activity"/>
    <property type="evidence" value="ECO:0007669"/>
    <property type="project" value="UniProtKB-KW"/>
</dbReference>
<dbReference type="OrthoDB" id="907805at2759"/>
<dbReference type="InterPro" id="IPR023213">
    <property type="entry name" value="CAT-like_dom_sf"/>
</dbReference>
<dbReference type="InParanoid" id="A0A6I9U2K4"/>
<keyword evidence="4" id="KW-1185">Reference proteome</keyword>
<gene>
    <name evidence="5" type="primary">LOC105172101</name>
</gene>
<dbReference type="PANTHER" id="PTHR31623">
    <property type="entry name" value="F21J9.9"/>
    <property type="match status" value="1"/>
</dbReference>